<sequence length="298" mass="32755">MSGYQKSQKPTSCMAPCCVYPPAAHSPGFSFPSSSWTSSPAAAVQFYRSWLSSSSTSSLPGIPEAPRQHTVPLPDVDEVREHCVNSRSSWAPPKPFVVDHNWFGAPNMTTVTLHPLLAIPQRPAAAPSLKWDLLYHPTVAHLENLSIPHGDLSCCAMRSSETDHVLCLQSLVLILPLLPVQIDIRAAVSGTTHHGSGSAPCLTVIDVLEGLYWGLRAPIEPGDFMRLSESEQRTLLRACEVRCRCLPEDERSRHALRKVDYLARRRHFLGIRPAMSYEVPRGMDGGEVYVVELGTGDV</sequence>
<gene>
    <name evidence="2" type="ORF">K466DRAFT_606501</name>
</gene>
<organism evidence="2 3">
    <name type="scientific">Polyporus arcularius HHB13444</name>
    <dbReference type="NCBI Taxonomy" id="1314778"/>
    <lineage>
        <taxon>Eukaryota</taxon>
        <taxon>Fungi</taxon>
        <taxon>Dikarya</taxon>
        <taxon>Basidiomycota</taxon>
        <taxon>Agaricomycotina</taxon>
        <taxon>Agaricomycetes</taxon>
        <taxon>Polyporales</taxon>
        <taxon>Polyporaceae</taxon>
        <taxon>Polyporus</taxon>
    </lineage>
</organism>
<accession>A0A5C3NP12</accession>
<evidence type="ECO:0000313" key="2">
    <source>
        <dbReference type="EMBL" id="TFK78985.1"/>
    </source>
</evidence>
<evidence type="ECO:0000313" key="3">
    <source>
        <dbReference type="Proteomes" id="UP000308197"/>
    </source>
</evidence>
<dbReference type="InParanoid" id="A0A5C3NP12"/>
<name>A0A5C3NP12_9APHY</name>
<dbReference type="AlphaFoldDB" id="A0A5C3NP12"/>
<protein>
    <recommendedName>
        <fullName evidence="1">DUF6699 domain-containing protein</fullName>
    </recommendedName>
</protein>
<dbReference type="Proteomes" id="UP000308197">
    <property type="component" value="Unassembled WGS sequence"/>
</dbReference>
<dbReference type="Pfam" id="PF20415">
    <property type="entry name" value="DUF6699"/>
    <property type="match status" value="1"/>
</dbReference>
<evidence type="ECO:0000259" key="1">
    <source>
        <dbReference type="Pfam" id="PF20415"/>
    </source>
</evidence>
<dbReference type="EMBL" id="ML212227">
    <property type="protein sequence ID" value="TFK78985.1"/>
    <property type="molecule type" value="Genomic_DNA"/>
</dbReference>
<feature type="domain" description="DUF6699" evidence="1">
    <location>
        <begin position="129"/>
        <end position="273"/>
    </location>
</feature>
<dbReference type="InterPro" id="IPR046522">
    <property type="entry name" value="DUF6699"/>
</dbReference>
<keyword evidence="3" id="KW-1185">Reference proteome</keyword>
<proteinExistence type="predicted"/>
<reference evidence="2 3" key="1">
    <citation type="journal article" date="2019" name="Nat. Ecol. Evol.">
        <title>Megaphylogeny resolves global patterns of mushroom evolution.</title>
        <authorList>
            <person name="Varga T."/>
            <person name="Krizsan K."/>
            <person name="Foldi C."/>
            <person name="Dima B."/>
            <person name="Sanchez-Garcia M."/>
            <person name="Sanchez-Ramirez S."/>
            <person name="Szollosi G.J."/>
            <person name="Szarkandi J.G."/>
            <person name="Papp V."/>
            <person name="Albert L."/>
            <person name="Andreopoulos W."/>
            <person name="Angelini C."/>
            <person name="Antonin V."/>
            <person name="Barry K.W."/>
            <person name="Bougher N.L."/>
            <person name="Buchanan P."/>
            <person name="Buyck B."/>
            <person name="Bense V."/>
            <person name="Catcheside P."/>
            <person name="Chovatia M."/>
            <person name="Cooper J."/>
            <person name="Damon W."/>
            <person name="Desjardin D."/>
            <person name="Finy P."/>
            <person name="Geml J."/>
            <person name="Haridas S."/>
            <person name="Hughes K."/>
            <person name="Justo A."/>
            <person name="Karasinski D."/>
            <person name="Kautmanova I."/>
            <person name="Kiss B."/>
            <person name="Kocsube S."/>
            <person name="Kotiranta H."/>
            <person name="LaButti K.M."/>
            <person name="Lechner B.E."/>
            <person name="Liimatainen K."/>
            <person name="Lipzen A."/>
            <person name="Lukacs Z."/>
            <person name="Mihaltcheva S."/>
            <person name="Morgado L.N."/>
            <person name="Niskanen T."/>
            <person name="Noordeloos M.E."/>
            <person name="Ohm R.A."/>
            <person name="Ortiz-Santana B."/>
            <person name="Ovrebo C."/>
            <person name="Racz N."/>
            <person name="Riley R."/>
            <person name="Savchenko A."/>
            <person name="Shiryaev A."/>
            <person name="Soop K."/>
            <person name="Spirin V."/>
            <person name="Szebenyi C."/>
            <person name="Tomsovsky M."/>
            <person name="Tulloss R.E."/>
            <person name="Uehling J."/>
            <person name="Grigoriev I.V."/>
            <person name="Vagvolgyi C."/>
            <person name="Papp T."/>
            <person name="Martin F.M."/>
            <person name="Miettinen O."/>
            <person name="Hibbett D.S."/>
            <person name="Nagy L.G."/>
        </authorList>
    </citation>
    <scope>NUCLEOTIDE SEQUENCE [LARGE SCALE GENOMIC DNA]</scope>
    <source>
        <strain evidence="2 3">HHB13444</strain>
    </source>
</reference>